<reference evidence="1 2" key="1">
    <citation type="journal article" date="2014" name="Curr. Microbiol.">
        <title>Spirosoma radiotolerans sp. nov., a gamma-radiation-resistant bacterium isolated from gamma ray-irradiated soil.</title>
        <authorList>
            <person name="Lee J.J."/>
            <person name="Srinivasan S."/>
            <person name="Lim S."/>
            <person name="Joe M."/>
            <person name="Im S."/>
            <person name="Bae S.I."/>
            <person name="Park K.R."/>
            <person name="Han J.H."/>
            <person name="Park S.H."/>
            <person name="Joo B.M."/>
            <person name="Park S.J."/>
            <person name="Kim M.K."/>
        </authorList>
    </citation>
    <scope>NUCLEOTIDE SEQUENCE [LARGE SCALE GENOMIC DNA]</scope>
    <source>
        <strain evidence="1 2">DG5A</strain>
    </source>
</reference>
<keyword evidence="2" id="KW-1185">Reference proteome</keyword>
<dbReference type="RefSeq" id="WP_046576403.1">
    <property type="nucleotide sequence ID" value="NZ_CP010429.1"/>
</dbReference>
<accession>A0A0E3V999</accession>
<proteinExistence type="predicted"/>
<dbReference type="Proteomes" id="UP000033054">
    <property type="component" value="Chromosome"/>
</dbReference>
<protein>
    <submittedName>
        <fullName evidence="1">Uncharacterized protein</fullName>
    </submittedName>
</protein>
<sequence>MAAIPVLRFRVKISPAGGFIDIITANGNFPNLSISGGSLAAVIAILNGRSPTYDPSNNGFSSTGGVGHEATEHIIALNAGGELGGNNFETGEGHIF</sequence>
<evidence type="ECO:0000313" key="1">
    <source>
        <dbReference type="EMBL" id="AKD56956.1"/>
    </source>
</evidence>
<dbReference type="PATRIC" id="fig|1379870.5.peg.4451"/>
<dbReference type="AlphaFoldDB" id="A0A0E3V999"/>
<evidence type="ECO:0000313" key="2">
    <source>
        <dbReference type="Proteomes" id="UP000033054"/>
    </source>
</evidence>
<dbReference type="KEGG" id="srd:SD10_20665"/>
<organism evidence="1 2">
    <name type="scientific">Spirosoma radiotolerans</name>
    <dbReference type="NCBI Taxonomy" id="1379870"/>
    <lineage>
        <taxon>Bacteria</taxon>
        <taxon>Pseudomonadati</taxon>
        <taxon>Bacteroidota</taxon>
        <taxon>Cytophagia</taxon>
        <taxon>Cytophagales</taxon>
        <taxon>Cytophagaceae</taxon>
        <taxon>Spirosoma</taxon>
    </lineage>
</organism>
<name>A0A0E3V999_9BACT</name>
<dbReference type="HOGENOM" id="CLU_2358300_0_0_10"/>
<gene>
    <name evidence="1" type="ORF">SD10_20665</name>
</gene>
<dbReference type="EMBL" id="CP010429">
    <property type="protein sequence ID" value="AKD56956.1"/>
    <property type="molecule type" value="Genomic_DNA"/>
</dbReference>